<dbReference type="EMBL" id="CP059066">
    <property type="protein sequence ID" value="QSQ09039.1"/>
    <property type="molecule type" value="Genomic_DNA"/>
</dbReference>
<keyword evidence="3 8" id="KW-0813">Transport</keyword>
<keyword evidence="5 9" id="KW-0812">Transmembrane</keyword>
<dbReference type="GO" id="GO:0005886">
    <property type="term" value="C:plasma membrane"/>
    <property type="evidence" value="ECO:0007669"/>
    <property type="project" value="UniProtKB-SubCell"/>
</dbReference>
<evidence type="ECO:0000256" key="8">
    <source>
        <dbReference type="PIRNR" id="PIRNR016661"/>
    </source>
</evidence>
<evidence type="ECO:0000256" key="2">
    <source>
        <dbReference type="ARBA" id="ARBA00010692"/>
    </source>
</evidence>
<dbReference type="PANTHER" id="PTHR34295">
    <property type="entry name" value="BIOTIN TRANSPORTER BIOY"/>
    <property type="match status" value="1"/>
</dbReference>
<reference evidence="10" key="1">
    <citation type="submission" date="2020-07" db="EMBL/GenBank/DDBJ databases">
        <title>Koleobacter methoxysyntrophicus gen. nov., sp. nov., a novel anaerobic bacterium isolated from deep subsurface oil field and proposal of Koleobacterales ord. nov. in the phylum Firmicutes.</title>
        <authorList>
            <person name="Sakamoto S."/>
            <person name="Tamaki H."/>
        </authorList>
    </citation>
    <scope>NUCLEOTIDE SEQUENCE</scope>
    <source>
        <strain evidence="10">NRmbB1</strain>
    </source>
</reference>
<dbReference type="PIRSF" id="PIRSF016661">
    <property type="entry name" value="BioY"/>
    <property type="match status" value="1"/>
</dbReference>
<name>A0A8A0RNE2_9FIRM</name>
<feature type="transmembrane region" description="Helical" evidence="9">
    <location>
        <begin position="12"/>
        <end position="30"/>
    </location>
</feature>
<keyword evidence="11" id="KW-1185">Reference proteome</keyword>
<evidence type="ECO:0000256" key="6">
    <source>
        <dbReference type="ARBA" id="ARBA00022989"/>
    </source>
</evidence>
<dbReference type="PANTHER" id="PTHR34295:SF4">
    <property type="entry name" value="BIOTIN TRANSPORTER BIOY-RELATED"/>
    <property type="match status" value="1"/>
</dbReference>
<keyword evidence="7 8" id="KW-0472">Membrane</keyword>
<comment type="similarity">
    <text evidence="2 8">Belongs to the BioY family.</text>
</comment>
<feature type="transmembrane region" description="Helical" evidence="9">
    <location>
        <begin position="83"/>
        <end position="104"/>
    </location>
</feature>
<comment type="subcellular location">
    <subcellularLocation>
        <location evidence="1 8">Cell membrane</location>
        <topology evidence="1 8">Multi-pass membrane protein</topology>
    </subcellularLocation>
</comment>
<dbReference type="Pfam" id="PF02632">
    <property type="entry name" value="BioY"/>
    <property type="match status" value="1"/>
</dbReference>
<sequence>MVSKTKISVNEMAISALFAALTAVMGYVVIPLPFSPVPVTGQTFAVMLTGGLLKNRTAVISMLVFIFIGILGLPVFAGGRSGMGVLLGPTGGYIISWPLAVMLISKLLGKKEPIGFVYTLFVNILGGIIIVYLIGILQLALVTRLDFKRAFMLGGLPFIPGDIFKAFVSALLTVRLRKTVLKQ</sequence>
<dbReference type="KEGG" id="kme:H0A61_01396"/>
<accession>A0A8A0RNE2</accession>
<keyword evidence="4 8" id="KW-1003">Cell membrane</keyword>
<dbReference type="AlphaFoldDB" id="A0A8A0RNE2"/>
<evidence type="ECO:0000256" key="4">
    <source>
        <dbReference type="ARBA" id="ARBA00022475"/>
    </source>
</evidence>
<dbReference type="Gene3D" id="1.10.1760.20">
    <property type="match status" value="1"/>
</dbReference>
<evidence type="ECO:0000313" key="11">
    <source>
        <dbReference type="Proteomes" id="UP000662904"/>
    </source>
</evidence>
<feature type="transmembrane region" description="Helical" evidence="9">
    <location>
        <begin position="58"/>
        <end position="77"/>
    </location>
</feature>
<dbReference type="GO" id="GO:0015225">
    <property type="term" value="F:biotin transmembrane transporter activity"/>
    <property type="evidence" value="ECO:0007669"/>
    <property type="project" value="UniProtKB-UniRule"/>
</dbReference>
<proteinExistence type="inferred from homology"/>
<protein>
    <recommendedName>
        <fullName evidence="8">Biotin transporter</fullName>
    </recommendedName>
</protein>
<keyword evidence="6 9" id="KW-1133">Transmembrane helix</keyword>
<feature type="transmembrane region" description="Helical" evidence="9">
    <location>
        <begin position="151"/>
        <end position="174"/>
    </location>
</feature>
<gene>
    <name evidence="10" type="primary">bioY</name>
    <name evidence="10" type="ORF">H0A61_01396</name>
</gene>
<evidence type="ECO:0000256" key="7">
    <source>
        <dbReference type="ARBA" id="ARBA00023136"/>
    </source>
</evidence>
<evidence type="ECO:0000256" key="3">
    <source>
        <dbReference type="ARBA" id="ARBA00022448"/>
    </source>
</evidence>
<evidence type="ECO:0000313" key="10">
    <source>
        <dbReference type="EMBL" id="QSQ09039.1"/>
    </source>
</evidence>
<evidence type="ECO:0000256" key="9">
    <source>
        <dbReference type="SAM" id="Phobius"/>
    </source>
</evidence>
<evidence type="ECO:0000256" key="1">
    <source>
        <dbReference type="ARBA" id="ARBA00004651"/>
    </source>
</evidence>
<feature type="transmembrane region" description="Helical" evidence="9">
    <location>
        <begin position="116"/>
        <end position="139"/>
    </location>
</feature>
<evidence type="ECO:0000256" key="5">
    <source>
        <dbReference type="ARBA" id="ARBA00022692"/>
    </source>
</evidence>
<dbReference type="RefSeq" id="WP_206709230.1">
    <property type="nucleotide sequence ID" value="NZ_CP059066.1"/>
</dbReference>
<dbReference type="Proteomes" id="UP000662904">
    <property type="component" value="Chromosome"/>
</dbReference>
<dbReference type="InterPro" id="IPR003784">
    <property type="entry name" value="BioY"/>
</dbReference>
<organism evidence="10 11">
    <name type="scientific">Koleobacter methoxysyntrophicus</name>
    <dbReference type="NCBI Taxonomy" id="2751313"/>
    <lineage>
        <taxon>Bacteria</taxon>
        <taxon>Bacillati</taxon>
        <taxon>Bacillota</taxon>
        <taxon>Clostridia</taxon>
        <taxon>Koleobacterales</taxon>
        <taxon>Koleobacteraceae</taxon>
        <taxon>Koleobacter</taxon>
    </lineage>
</organism>